<evidence type="ECO:0008006" key="7">
    <source>
        <dbReference type="Google" id="ProtNLM"/>
    </source>
</evidence>
<evidence type="ECO:0000256" key="1">
    <source>
        <dbReference type="ARBA" id="ARBA00001966"/>
    </source>
</evidence>
<dbReference type="SFLD" id="SFLDG01082">
    <property type="entry name" value="B12-binding_domain_containing"/>
    <property type="match status" value="1"/>
</dbReference>
<dbReference type="GO" id="GO:0046872">
    <property type="term" value="F:metal ion binding"/>
    <property type="evidence" value="ECO:0007669"/>
    <property type="project" value="UniProtKB-KW"/>
</dbReference>
<name>A0A0F9K7L2_9ZZZZ</name>
<gene>
    <name evidence="6" type="ORF">LCGC14_1438460</name>
</gene>
<evidence type="ECO:0000256" key="5">
    <source>
        <dbReference type="ARBA" id="ARBA00023014"/>
    </source>
</evidence>
<organism evidence="6">
    <name type="scientific">marine sediment metagenome</name>
    <dbReference type="NCBI Taxonomy" id="412755"/>
    <lineage>
        <taxon>unclassified sequences</taxon>
        <taxon>metagenomes</taxon>
        <taxon>ecological metagenomes</taxon>
    </lineage>
</organism>
<reference evidence="6" key="1">
    <citation type="journal article" date="2015" name="Nature">
        <title>Complex archaea that bridge the gap between prokaryotes and eukaryotes.</title>
        <authorList>
            <person name="Spang A."/>
            <person name="Saw J.H."/>
            <person name="Jorgensen S.L."/>
            <person name="Zaremba-Niedzwiedzka K."/>
            <person name="Martijn J."/>
            <person name="Lind A.E."/>
            <person name="van Eijk R."/>
            <person name="Schleper C."/>
            <person name="Guy L."/>
            <person name="Ettema T.J."/>
        </authorList>
    </citation>
    <scope>NUCLEOTIDE SEQUENCE</scope>
</reference>
<keyword evidence="5" id="KW-0411">Iron-sulfur</keyword>
<dbReference type="Gene3D" id="3.40.50.280">
    <property type="entry name" value="Cobalamin-binding domain"/>
    <property type="match status" value="1"/>
</dbReference>
<keyword evidence="4" id="KW-0408">Iron</keyword>
<feature type="non-terminal residue" evidence="6">
    <location>
        <position position="318"/>
    </location>
</feature>
<dbReference type="InterPro" id="IPR007197">
    <property type="entry name" value="rSAM"/>
</dbReference>
<comment type="cofactor">
    <cofactor evidence="1">
        <name>[4Fe-4S] cluster</name>
        <dbReference type="ChEBI" id="CHEBI:49883"/>
    </cofactor>
</comment>
<evidence type="ECO:0000256" key="3">
    <source>
        <dbReference type="ARBA" id="ARBA00022723"/>
    </source>
</evidence>
<proteinExistence type="predicted"/>
<evidence type="ECO:0000256" key="2">
    <source>
        <dbReference type="ARBA" id="ARBA00022691"/>
    </source>
</evidence>
<dbReference type="SUPFAM" id="SSF102114">
    <property type="entry name" value="Radical SAM enzymes"/>
    <property type="match status" value="1"/>
</dbReference>
<protein>
    <recommendedName>
        <fullName evidence="7">B12-binding domain-containing protein</fullName>
    </recommendedName>
</protein>
<evidence type="ECO:0000256" key="4">
    <source>
        <dbReference type="ARBA" id="ARBA00023004"/>
    </source>
</evidence>
<dbReference type="InterPro" id="IPR051198">
    <property type="entry name" value="BchE-like"/>
</dbReference>
<keyword evidence="3" id="KW-0479">Metal-binding</keyword>
<dbReference type="GO" id="GO:0003824">
    <property type="term" value="F:catalytic activity"/>
    <property type="evidence" value="ECO:0007669"/>
    <property type="project" value="InterPro"/>
</dbReference>
<sequence>MITNRILLTTPCYPYPSLPANDSLTDATGQRFTHGDDIFSLVSHTHCYANHILAQNINMPATLLEYPRWNNFIEEVDKEYAMIGISAFPVHLDMVMKMCTYIREKSPETKILLGSYGAQAFAAQYDEETKKKYVDHVVLGEGVKFLRELLGEDTDRPIQQKVMPKCGGAPAFINKYPKGGLGFLVTGLGCPGGCDFCATTEMYKKKRIELLSPDDFVNHVELYRKHFKNLSSIFVIEEDHFRHPRWLTKTKERWEKNMDLVKNVDWTGFGSVDFIWHYAENYGWDAIPETGMGAVFIGVESKFAGEHGYRKVREADAR</sequence>
<dbReference type="PANTHER" id="PTHR43409">
    <property type="entry name" value="ANAEROBIC MAGNESIUM-PROTOPORPHYRIN IX MONOMETHYL ESTER CYCLASE-RELATED"/>
    <property type="match status" value="1"/>
</dbReference>
<dbReference type="SFLD" id="SFLDS00029">
    <property type="entry name" value="Radical_SAM"/>
    <property type="match status" value="1"/>
</dbReference>
<evidence type="ECO:0000313" key="6">
    <source>
        <dbReference type="EMBL" id="KKM70666.1"/>
    </source>
</evidence>
<dbReference type="GO" id="GO:0051536">
    <property type="term" value="F:iron-sulfur cluster binding"/>
    <property type="evidence" value="ECO:0007669"/>
    <property type="project" value="UniProtKB-KW"/>
</dbReference>
<keyword evidence="2" id="KW-0949">S-adenosyl-L-methionine</keyword>
<accession>A0A0F9K7L2</accession>
<dbReference type="InterPro" id="IPR058240">
    <property type="entry name" value="rSAM_sf"/>
</dbReference>
<dbReference type="AlphaFoldDB" id="A0A0F9K7L2"/>
<dbReference type="EMBL" id="LAZR01009773">
    <property type="protein sequence ID" value="KKM70666.1"/>
    <property type="molecule type" value="Genomic_DNA"/>
</dbReference>
<comment type="caution">
    <text evidence="6">The sequence shown here is derived from an EMBL/GenBank/DDBJ whole genome shotgun (WGS) entry which is preliminary data.</text>
</comment>